<keyword evidence="9" id="KW-1185">Reference proteome</keyword>
<dbReference type="OrthoDB" id="9796554at2"/>
<evidence type="ECO:0000256" key="1">
    <source>
        <dbReference type="ARBA" id="ARBA00004196"/>
    </source>
</evidence>
<dbReference type="PROSITE" id="PS51352">
    <property type="entry name" value="THIOREDOXIN_2"/>
    <property type="match status" value="1"/>
</dbReference>
<dbReference type="RefSeq" id="WP_110852468.1">
    <property type="nucleotide sequence ID" value="NZ_QKLZ01000006.1"/>
</dbReference>
<dbReference type="GO" id="GO:0016491">
    <property type="term" value="F:oxidoreductase activity"/>
    <property type="evidence" value="ECO:0007669"/>
    <property type="project" value="InterPro"/>
</dbReference>
<evidence type="ECO:0000256" key="6">
    <source>
        <dbReference type="SAM" id="SignalP"/>
    </source>
</evidence>
<organism evidence="8 9">
    <name type="scientific">Georgenia satyanarayanai</name>
    <dbReference type="NCBI Taxonomy" id="860221"/>
    <lineage>
        <taxon>Bacteria</taxon>
        <taxon>Bacillati</taxon>
        <taxon>Actinomycetota</taxon>
        <taxon>Actinomycetes</taxon>
        <taxon>Micrococcales</taxon>
        <taxon>Bogoriellaceae</taxon>
        <taxon>Georgenia</taxon>
    </lineage>
</organism>
<dbReference type="GO" id="GO:0030313">
    <property type="term" value="C:cell envelope"/>
    <property type="evidence" value="ECO:0007669"/>
    <property type="project" value="UniProtKB-SubCell"/>
</dbReference>
<evidence type="ECO:0000256" key="3">
    <source>
        <dbReference type="ARBA" id="ARBA00022968"/>
    </source>
</evidence>
<keyword evidence="4" id="KW-1015">Disulfide bond</keyword>
<name>A0A2Y9AD10_9MICO</name>
<dbReference type="Gene3D" id="3.40.30.10">
    <property type="entry name" value="Glutaredoxin"/>
    <property type="match status" value="1"/>
</dbReference>
<evidence type="ECO:0000256" key="4">
    <source>
        <dbReference type="ARBA" id="ARBA00023157"/>
    </source>
</evidence>
<keyword evidence="5" id="KW-0676">Redox-active center</keyword>
<dbReference type="GO" id="GO:0017004">
    <property type="term" value="P:cytochrome complex assembly"/>
    <property type="evidence" value="ECO:0007669"/>
    <property type="project" value="UniProtKB-KW"/>
</dbReference>
<evidence type="ECO:0000313" key="9">
    <source>
        <dbReference type="Proteomes" id="UP000250222"/>
    </source>
</evidence>
<evidence type="ECO:0000256" key="2">
    <source>
        <dbReference type="ARBA" id="ARBA00022748"/>
    </source>
</evidence>
<dbReference type="InterPro" id="IPR013766">
    <property type="entry name" value="Thioredoxin_domain"/>
</dbReference>
<feature type="signal peptide" evidence="6">
    <location>
        <begin position="1"/>
        <end position="24"/>
    </location>
</feature>
<protein>
    <submittedName>
        <fullName evidence="8">Peroxiredoxin</fullName>
    </submittedName>
</protein>
<dbReference type="GO" id="GO:0016209">
    <property type="term" value="F:antioxidant activity"/>
    <property type="evidence" value="ECO:0007669"/>
    <property type="project" value="InterPro"/>
</dbReference>
<dbReference type="SUPFAM" id="SSF52833">
    <property type="entry name" value="Thioredoxin-like"/>
    <property type="match status" value="1"/>
</dbReference>
<dbReference type="Proteomes" id="UP000250222">
    <property type="component" value="Unassembled WGS sequence"/>
</dbReference>
<evidence type="ECO:0000259" key="7">
    <source>
        <dbReference type="PROSITE" id="PS51352"/>
    </source>
</evidence>
<keyword evidence="6" id="KW-0732">Signal</keyword>
<dbReference type="AlphaFoldDB" id="A0A2Y9AD10"/>
<dbReference type="PROSITE" id="PS51257">
    <property type="entry name" value="PROKAR_LIPOPROTEIN"/>
    <property type="match status" value="1"/>
</dbReference>
<accession>A0A2Y9AD10</accession>
<keyword evidence="3" id="KW-0812">Transmembrane</keyword>
<feature type="domain" description="Thioredoxin" evidence="7">
    <location>
        <begin position="46"/>
        <end position="190"/>
    </location>
</feature>
<sequence>MRRAARALAALALTALTLAGCAPASDTPQDTTGAGYQAGDGSWTTWEQGERTGPVELAGTTYEGADVALADWRGDVVVLNFWYAACPPCRAEAPDLAAIHADYAEDGVRLLGVNPRDDAATAQAFERSFEVPYPSLHDEAARGVAALQGVVPLQAMPTTVVLDAEGRVAGRVLGQIDAAVVRGMIDDVLAEAAR</sequence>
<evidence type="ECO:0000313" key="8">
    <source>
        <dbReference type="EMBL" id="SSA42411.1"/>
    </source>
</evidence>
<dbReference type="EMBL" id="UETB01000006">
    <property type="protein sequence ID" value="SSA42411.1"/>
    <property type="molecule type" value="Genomic_DNA"/>
</dbReference>
<dbReference type="InterPro" id="IPR036249">
    <property type="entry name" value="Thioredoxin-like_sf"/>
</dbReference>
<proteinExistence type="predicted"/>
<dbReference type="InterPro" id="IPR050553">
    <property type="entry name" value="Thioredoxin_ResA/DsbE_sf"/>
</dbReference>
<evidence type="ECO:0000256" key="5">
    <source>
        <dbReference type="ARBA" id="ARBA00023284"/>
    </source>
</evidence>
<dbReference type="PANTHER" id="PTHR42852:SF6">
    <property type="entry name" value="THIOL:DISULFIDE INTERCHANGE PROTEIN DSBE"/>
    <property type="match status" value="1"/>
</dbReference>
<reference evidence="8 9" key="1">
    <citation type="submission" date="2016-10" db="EMBL/GenBank/DDBJ databases">
        <authorList>
            <person name="Cai Z."/>
        </authorList>
    </citation>
    <scope>NUCLEOTIDE SEQUENCE [LARGE SCALE GENOMIC DNA]</scope>
    <source>
        <strain evidence="8 9">CGMCC 1.10826</strain>
    </source>
</reference>
<keyword evidence="3" id="KW-0735">Signal-anchor</keyword>
<gene>
    <name evidence="8" type="ORF">SAMN05216184_10678</name>
</gene>
<dbReference type="PANTHER" id="PTHR42852">
    <property type="entry name" value="THIOL:DISULFIDE INTERCHANGE PROTEIN DSBE"/>
    <property type="match status" value="1"/>
</dbReference>
<keyword evidence="2" id="KW-0201">Cytochrome c-type biogenesis</keyword>
<feature type="chain" id="PRO_5030061845" evidence="6">
    <location>
        <begin position="25"/>
        <end position="194"/>
    </location>
</feature>
<dbReference type="CDD" id="cd02966">
    <property type="entry name" value="TlpA_like_family"/>
    <property type="match status" value="1"/>
</dbReference>
<dbReference type="Pfam" id="PF00578">
    <property type="entry name" value="AhpC-TSA"/>
    <property type="match status" value="1"/>
</dbReference>
<comment type="subcellular location">
    <subcellularLocation>
        <location evidence="1">Cell envelope</location>
    </subcellularLocation>
</comment>
<dbReference type="InterPro" id="IPR000866">
    <property type="entry name" value="AhpC/TSA"/>
</dbReference>